<feature type="domain" description="RNase III" evidence="3">
    <location>
        <begin position="100"/>
        <end position="225"/>
    </location>
</feature>
<feature type="region of interest" description="Disordered" evidence="2">
    <location>
        <begin position="372"/>
        <end position="397"/>
    </location>
</feature>
<dbReference type="Gene3D" id="3.30.160.20">
    <property type="match status" value="1"/>
</dbReference>
<sequence>MNNKRHWDGDRRHIGQHHYGNPGQQKKPKHDHRPEKSHNRSRDHDYDKSKSVKPPSTDYQKVLDQLPLPTTTHGSVPDYTLFTVPPGFPPLPTIPDSAGDLAQAPFRHKSSLPTHNRSTSAGVMQTYEQLEFLGDAQIELIATRLVFSRFEGLAAGHLSQLRELLVKNETLVEFARAYGFEKRVRVAGDVEAMLGDAKDRGNKGLNKVLADVFEAYVAAIILSNGDDGFAIAEKWLTALWAPKLLEASKRERYHVHAAKAPLIHDDGKDPIDIYDPEAKNTLQKKLFNPALGAKLLYEPYKDSVELKGDQLGQNRHYIACYLTGFGYEHKLLGKGEGRNKVEAGNWAAVRALHGKHKSLVEECWEQVKKHREQRAKEKEREEAEAAAANAAAEQSSQ</sequence>
<feature type="compositionally biased region" description="Basic and acidic residues" evidence="2">
    <location>
        <begin position="32"/>
        <end position="50"/>
    </location>
</feature>
<organism evidence="4 5">
    <name type="scientific">Teratosphaeria nubilosa</name>
    <dbReference type="NCBI Taxonomy" id="161662"/>
    <lineage>
        <taxon>Eukaryota</taxon>
        <taxon>Fungi</taxon>
        <taxon>Dikarya</taxon>
        <taxon>Ascomycota</taxon>
        <taxon>Pezizomycotina</taxon>
        <taxon>Dothideomycetes</taxon>
        <taxon>Dothideomycetidae</taxon>
        <taxon>Mycosphaerellales</taxon>
        <taxon>Teratosphaeriaceae</taxon>
        <taxon>Teratosphaeria</taxon>
    </lineage>
</organism>
<feature type="compositionally biased region" description="Low complexity" evidence="2">
    <location>
        <begin position="385"/>
        <end position="397"/>
    </location>
</feature>
<dbReference type="GO" id="GO:0005654">
    <property type="term" value="C:nucleoplasm"/>
    <property type="evidence" value="ECO:0007669"/>
    <property type="project" value="TreeGrafter"/>
</dbReference>
<dbReference type="InterPro" id="IPR036389">
    <property type="entry name" value="RNase_III_sf"/>
</dbReference>
<dbReference type="GO" id="GO:0006369">
    <property type="term" value="P:termination of RNA polymerase II transcription"/>
    <property type="evidence" value="ECO:0007669"/>
    <property type="project" value="TreeGrafter"/>
</dbReference>
<evidence type="ECO:0000313" key="5">
    <source>
        <dbReference type="Proteomes" id="UP000799436"/>
    </source>
</evidence>
<keyword evidence="1" id="KW-0694">RNA-binding</keyword>
<name>A0A6G1L726_9PEZI</name>
<feature type="region of interest" description="Disordered" evidence="2">
    <location>
        <begin position="1"/>
        <end position="60"/>
    </location>
</feature>
<dbReference type="SUPFAM" id="SSF69065">
    <property type="entry name" value="RNase III domain-like"/>
    <property type="match status" value="1"/>
</dbReference>
<evidence type="ECO:0000313" key="4">
    <source>
        <dbReference type="EMBL" id="KAF2768430.1"/>
    </source>
</evidence>
<feature type="compositionally biased region" description="Basic and acidic residues" evidence="2">
    <location>
        <begin position="1"/>
        <end position="13"/>
    </location>
</feature>
<dbReference type="Proteomes" id="UP000799436">
    <property type="component" value="Unassembled WGS sequence"/>
</dbReference>
<dbReference type="Pfam" id="PF00636">
    <property type="entry name" value="Ribonuclease_3"/>
    <property type="match status" value="1"/>
</dbReference>
<dbReference type="GO" id="GO:0003723">
    <property type="term" value="F:RNA binding"/>
    <property type="evidence" value="ECO:0007669"/>
    <property type="project" value="UniProtKB-KW"/>
</dbReference>
<protein>
    <submittedName>
        <fullName evidence="4">Ribonuclease III</fullName>
    </submittedName>
</protein>
<dbReference type="GO" id="GO:0034475">
    <property type="term" value="P:U4 snRNA 3'-end processing"/>
    <property type="evidence" value="ECO:0007669"/>
    <property type="project" value="TreeGrafter"/>
</dbReference>
<keyword evidence="5" id="KW-1185">Reference proteome</keyword>
<accession>A0A6G1L726</accession>
<gene>
    <name evidence="4" type="ORF">EJ03DRAFT_328279</name>
</gene>
<dbReference type="GO" id="GO:0006364">
    <property type="term" value="P:rRNA processing"/>
    <property type="evidence" value="ECO:0007669"/>
    <property type="project" value="TreeGrafter"/>
</dbReference>
<dbReference type="PANTHER" id="PTHR11207:SF0">
    <property type="entry name" value="RIBONUCLEASE 3"/>
    <property type="match status" value="1"/>
</dbReference>
<dbReference type="CDD" id="cd00593">
    <property type="entry name" value="RIBOc"/>
    <property type="match status" value="1"/>
</dbReference>
<dbReference type="PANTHER" id="PTHR11207">
    <property type="entry name" value="RIBONUCLEASE III"/>
    <property type="match status" value="1"/>
</dbReference>
<evidence type="ECO:0000256" key="2">
    <source>
        <dbReference type="SAM" id="MobiDB-lite"/>
    </source>
</evidence>
<evidence type="ECO:0000259" key="3">
    <source>
        <dbReference type="PROSITE" id="PS50142"/>
    </source>
</evidence>
<dbReference type="Gene3D" id="1.10.1520.10">
    <property type="entry name" value="Ribonuclease III domain"/>
    <property type="match status" value="1"/>
</dbReference>
<reference evidence="4" key="1">
    <citation type="journal article" date="2020" name="Stud. Mycol.">
        <title>101 Dothideomycetes genomes: a test case for predicting lifestyles and emergence of pathogens.</title>
        <authorList>
            <person name="Haridas S."/>
            <person name="Albert R."/>
            <person name="Binder M."/>
            <person name="Bloem J."/>
            <person name="Labutti K."/>
            <person name="Salamov A."/>
            <person name="Andreopoulos B."/>
            <person name="Baker S."/>
            <person name="Barry K."/>
            <person name="Bills G."/>
            <person name="Bluhm B."/>
            <person name="Cannon C."/>
            <person name="Castanera R."/>
            <person name="Culley D."/>
            <person name="Daum C."/>
            <person name="Ezra D."/>
            <person name="Gonzalez J."/>
            <person name="Henrissat B."/>
            <person name="Kuo A."/>
            <person name="Liang C."/>
            <person name="Lipzen A."/>
            <person name="Lutzoni F."/>
            <person name="Magnuson J."/>
            <person name="Mondo S."/>
            <person name="Nolan M."/>
            <person name="Ohm R."/>
            <person name="Pangilinan J."/>
            <person name="Park H.-J."/>
            <person name="Ramirez L."/>
            <person name="Alfaro M."/>
            <person name="Sun H."/>
            <person name="Tritt A."/>
            <person name="Yoshinaga Y."/>
            <person name="Zwiers L.-H."/>
            <person name="Turgeon B."/>
            <person name="Goodwin S."/>
            <person name="Spatafora J."/>
            <person name="Crous P."/>
            <person name="Grigoriev I."/>
        </authorList>
    </citation>
    <scope>NUCLEOTIDE SEQUENCE</scope>
    <source>
        <strain evidence="4">CBS 116005</strain>
    </source>
</reference>
<dbReference type="PROSITE" id="PS50142">
    <property type="entry name" value="RNASE_3_2"/>
    <property type="match status" value="1"/>
</dbReference>
<dbReference type="EMBL" id="ML995844">
    <property type="protein sequence ID" value="KAF2768430.1"/>
    <property type="molecule type" value="Genomic_DNA"/>
</dbReference>
<proteinExistence type="predicted"/>
<dbReference type="PROSITE" id="PS00517">
    <property type="entry name" value="RNASE_3_1"/>
    <property type="match status" value="1"/>
</dbReference>
<evidence type="ECO:0000256" key="1">
    <source>
        <dbReference type="ARBA" id="ARBA00022884"/>
    </source>
</evidence>
<dbReference type="OrthoDB" id="2392202at2759"/>
<dbReference type="AlphaFoldDB" id="A0A6G1L726"/>
<dbReference type="GO" id="GO:0004525">
    <property type="term" value="F:ribonuclease III activity"/>
    <property type="evidence" value="ECO:0007669"/>
    <property type="project" value="InterPro"/>
</dbReference>
<feature type="compositionally biased region" description="Basic and acidic residues" evidence="2">
    <location>
        <begin position="374"/>
        <end position="383"/>
    </location>
</feature>
<dbReference type="SMART" id="SM00535">
    <property type="entry name" value="RIBOc"/>
    <property type="match status" value="1"/>
</dbReference>
<dbReference type="InterPro" id="IPR000999">
    <property type="entry name" value="RNase_III_dom"/>
</dbReference>